<dbReference type="Pfam" id="PF13966">
    <property type="entry name" value="zf-RVT"/>
    <property type="match status" value="1"/>
</dbReference>
<evidence type="ECO:0000259" key="1">
    <source>
        <dbReference type="Pfam" id="PF13966"/>
    </source>
</evidence>
<accession>A0AAV3PAP4</accession>
<comment type="caution">
    <text evidence="2">The sequence shown here is derived from an EMBL/GenBank/DDBJ whole genome shotgun (WGS) entry which is preliminary data.</text>
</comment>
<reference evidence="2 3" key="1">
    <citation type="submission" date="2024-01" db="EMBL/GenBank/DDBJ databases">
        <title>The complete chloroplast genome sequence of Lithospermum erythrorhizon: insights into the phylogenetic relationship among Boraginaceae species and the maternal lineages of purple gromwells.</title>
        <authorList>
            <person name="Okada T."/>
            <person name="Watanabe K."/>
        </authorList>
    </citation>
    <scope>NUCLEOTIDE SEQUENCE [LARGE SCALE GENOMIC DNA]</scope>
</reference>
<proteinExistence type="predicted"/>
<organism evidence="2 3">
    <name type="scientific">Lithospermum erythrorhizon</name>
    <name type="common">Purple gromwell</name>
    <name type="synonym">Lithospermum officinale var. erythrorhizon</name>
    <dbReference type="NCBI Taxonomy" id="34254"/>
    <lineage>
        <taxon>Eukaryota</taxon>
        <taxon>Viridiplantae</taxon>
        <taxon>Streptophyta</taxon>
        <taxon>Embryophyta</taxon>
        <taxon>Tracheophyta</taxon>
        <taxon>Spermatophyta</taxon>
        <taxon>Magnoliopsida</taxon>
        <taxon>eudicotyledons</taxon>
        <taxon>Gunneridae</taxon>
        <taxon>Pentapetalae</taxon>
        <taxon>asterids</taxon>
        <taxon>lamiids</taxon>
        <taxon>Boraginales</taxon>
        <taxon>Boraginaceae</taxon>
        <taxon>Boraginoideae</taxon>
        <taxon>Lithospermeae</taxon>
        <taxon>Lithospermum</taxon>
    </lineage>
</organism>
<dbReference type="AlphaFoldDB" id="A0AAV3PAP4"/>
<dbReference type="InterPro" id="IPR026960">
    <property type="entry name" value="RVT-Znf"/>
</dbReference>
<evidence type="ECO:0000313" key="3">
    <source>
        <dbReference type="Proteomes" id="UP001454036"/>
    </source>
</evidence>
<name>A0AAV3PAP4_LITER</name>
<dbReference type="Proteomes" id="UP001454036">
    <property type="component" value="Unassembled WGS sequence"/>
</dbReference>
<protein>
    <recommendedName>
        <fullName evidence="1">Reverse transcriptase zinc-binding domain-containing protein</fullName>
    </recommendedName>
</protein>
<gene>
    <name evidence="2" type="ORF">LIER_07803</name>
</gene>
<keyword evidence="3" id="KW-1185">Reference proteome</keyword>
<dbReference type="EMBL" id="BAABME010001222">
    <property type="protein sequence ID" value="GAA0148328.1"/>
    <property type="molecule type" value="Genomic_DNA"/>
</dbReference>
<evidence type="ECO:0000313" key="2">
    <source>
        <dbReference type="EMBL" id="GAA0148328.1"/>
    </source>
</evidence>
<feature type="domain" description="Reverse transcriptase zinc-binding" evidence="1">
    <location>
        <begin position="99"/>
        <end position="168"/>
    </location>
</feature>
<sequence>MLEGREVLRKGIRWRMGDGKGIDIWKDPWLVNSVMDNDDANLVLAIPLSRQQIRDRLVWNHTKSGNYLTSLGYLSVRNMKRIGELGGSCEGDTSMGMRSDKIWQSIWGLKVPPRVRNFLWKWLHNVLPTKVNLRPRGVKIEDCCPLCNSAPETAEHVFLYCPVTARFWYMTHW</sequence>